<evidence type="ECO:0000313" key="3">
    <source>
        <dbReference type="EMBL" id="GAA0956263.1"/>
    </source>
</evidence>
<dbReference type="InterPro" id="IPR034151">
    <property type="entry name" value="TOPRIM_DnaG_bac"/>
</dbReference>
<dbReference type="PANTHER" id="PTHR30313:SF2">
    <property type="entry name" value="DNA PRIMASE"/>
    <property type="match status" value="1"/>
</dbReference>
<dbReference type="PANTHER" id="PTHR30313">
    <property type="entry name" value="DNA PRIMASE"/>
    <property type="match status" value="1"/>
</dbReference>
<accession>A0ABP4BX49</accession>
<dbReference type="CDD" id="cd03364">
    <property type="entry name" value="TOPRIM_DnaG_primases"/>
    <property type="match status" value="1"/>
</dbReference>
<feature type="compositionally biased region" description="Low complexity" evidence="1">
    <location>
        <begin position="583"/>
        <end position="592"/>
    </location>
</feature>
<dbReference type="Pfam" id="PF08275">
    <property type="entry name" value="DNAG_N"/>
    <property type="match status" value="1"/>
</dbReference>
<feature type="domain" description="DNA primase DNAG catalytic core N-terminal" evidence="2">
    <location>
        <begin position="265"/>
        <end position="387"/>
    </location>
</feature>
<evidence type="ECO:0000259" key="2">
    <source>
        <dbReference type="Pfam" id="PF08275"/>
    </source>
</evidence>
<dbReference type="InterPro" id="IPR037068">
    <property type="entry name" value="DNA_primase_core_N_sf"/>
</dbReference>
<comment type="caution">
    <text evidence="3">The sequence shown here is derived from an EMBL/GenBank/DDBJ whole genome shotgun (WGS) entry which is preliminary data.</text>
</comment>
<dbReference type="Gene3D" id="3.90.980.10">
    <property type="entry name" value="DNA primase, catalytic core, N-terminal domain"/>
    <property type="match status" value="1"/>
</dbReference>
<protein>
    <recommendedName>
        <fullName evidence="2">DNA primase DNAG catalytic core N-terminal domain-containing protein</fullName>
    </recommendedName>
</protein>
<evidence type="ECO:0000256" key="1">
    <source>
        <dbReference type="SAM" id="MobiDB-lite"/>
    </source>
</evidence>
<name>A0ABP4BX49_9ACTN</name>
<organism evidence="3 4">
    <name type="scientific">Actinocorallia libanotica</name>
    <dbReference type="NCBI Taxonomy" id="46162"/>
    <lineage>
        <taxon>Bacteria</taxon>
        <taxon>Bacillati</taxon>
        <taxon>Actinomycetota</taxon>
        <taxon>Actinomycetes</taxon>
        <taxon>Streptosporangiales</taxon>
        <taxon>Thermomonosporaceae</taxon>
        <taxon>Actinocorallia</taxon>
    </lineage>
</organism>
<feature type="region of interest" description="Disordered" evidence="1">
    <location>
        <begin position="223"/>
        <end position="251"/>
    </location>
</feature>
<dbReference type="Pfam" id="PF13155">
    <property type="entry name" value="Toprim_2"/>
    <property type="match status" value="1"/>
</dbReference>
<dbReference type="InterPro" id="IPR050219">
    <property type="entry name" value="DnaG_primase"/>
</dbReference>
<dbReference type="Gene3D" id="3.40.1360.10">
    <property type="match status" value="1"/>
</dbReference>
<feature type="region of interest" description="Disordered" evidence="1">
    <location>
        <begin position="70"/>
        <end position="89"/>
    </location>
</feature>
<dbReference type="SUPFAM" id="SSF56731">
    <property type="entry name" value="DNA primase core"/>
    <property type="match status" value="1"/>
</dbReference>
<sequence>MYRGELPWPTVLERAAAYGRYGFVNVLLIGAQREATQVKPFEEWQQSGRRIRKGEHAIRILSRQGRPRPVFDIAQTSGPEPEPEPPMRPGQAWKQLHEAAAARRLYVDRGSRWTYLADPKLRIIIEPDLDDVEASFALAHQLAHKILHRGEFDEPGRACAGIGRAEADAVAFLITRSLGLTPSRTGDLEVSSWAGGDQRAKPLSAVKEVGSRILRAAAALQRQLHEQPKAAPQKTTVTERKPPGEQPEEADTSVLDALEAAHEYFHSQLPSSWAPQYLSDRGFSAEVQAQWQPGHAPAGWRNLFNALTGQGHTPEALLAAGLVRAKNGRLYDVFRDRITLPVRDLQGRVVGFIGRAAPGSDGPKYLNSPETALFKKGHLLYGLHEVKAKLASGARPVIVEGAFDAWAINLASTAHAAVAPSGTAFTPAQLDLLSQAVHLAKTTPLMALDGDPAGRRGAARAWKVLSQLKGNVGAVCFPEHQDPAEILSRQGPAGVRDALKAERPLADLAIDVAIESSADPSASTETRLVAARAAAEIIARLPPTQVSRQVARVCEALRIDHRDMTGYVVAAVSPVTQAAETFPLLPHPTTRTPSPPPRPVHRPRTTRRSP</sequence>
<dbReference type="Proteomes" id="UP001500665">
    <property type="component" value="Unassembled WGS sequence"/>
</dbReference>
<proteinExistence type="predicted"/>
<dbReference type="EMBL" id="BAAAHH010000017">
    <property type="protein sequence ID" value="GAA0956263.1"/>
    <property type="molecule type" value="Genomic_DNA"/>
</dbReference>
<reference evidence="4" key="1">
    <citation type="journal article" date="2019" name="Int. J. Syst. Evol. Microbiol.">
        <title>The Global Catalogue of Microorganisms (GCM) 10K type strain sequencing project: providing services to taxonomists for standard genome sequencing and annotation.</title>
        <authorList>
            <consortium name="The Broad Institute Genomics Platform"/>
            <consortium name="The Broad Institute Genome Sequencing Center for Infectious Disease"/>
            <person name="Wu L."/>
            <person name="Ma J."/>
        </authorList>
    </citation>
    <scope>NUCLEOTIDE SEQUENCE [LARGE SCALE GENOMIC DNA]</scope>
    <source>
        <strain evidence="4">JCM 10696</strain>
    </source>
</reference>
<keyword evidence="4" id="KW-1185">Reference proteome</keyword>
<feature type="compositionally biased region" description="Basic residues" evidence="1">
    <location>
        <begin position="599"/>
        <end position="610"/>
    </location>
</feature>
<feature type="region of interest" description="Disordered" evidence="1">
    <location>
        <begin position="581"/>
        <end position="610"/>
    </location>
</feature>
<evidence type="ECO:0000313" key="4">
    <source>
        <dbReference type="Proteomes" id="UP001500665"/>
    </source>
</evidence>
<gene>
    <name evidence="3" type="ORF">GCM10009550_42080</name>
</gene>
<dbReference type="InterPro" id="IPR013264">
    <property type="entry name" value="DNAG_N"/>
</dbReference>